<dbReference type="EMBL" id="CCYD01000667">
    <property type="protein sequence ID" value="CEG43613.1"/>
    <property type="molecule type" value="Genomic_DNA"/>
</dbReference>
<dbReference type="GeneID" id="36408859"/>
<dbReference type="OrthoDB" id="156170at2759"/>
<proteinExistence type="predicted"/>
<dbReference type="AlphaFoldDB" id="A0A0P1AQ21"/>
<sequence>MSDSTQLADSLLYDSTTSPDPVISVSKDKRVVSVVDDNNGSYQSGTVIINATSQLNGATGYGSLRDSYVVVSYVVTAKNISASALNGVLNRFAVRLKAGVWNIVDKLAVEINGKSVITSNDYKNYWNNLRAQTEWCDDDLLKNGADCYLAPDDVSSLNFSQSGSNPATSTQGDGFVNNSVNAASTVATGLIPETTPALNSGLIQRLMWNPQQIGTSDATGATITATTPLGWPTTRSGAILAKIQQQDSLS</sequence>
<protein>
    <submittedName>
        <fullName evidence="1">Uncharacterized protein</fullName>
    </submittedName>
</protein>
<organism evidence="1 2">
    <name type="scientific">Plasmopara halstedii</name>
    <name type="common">Downy mildew of sunflower</name>
    <dbReference type="NCBI Taxonomy" id="4781"/>
    <lineage>
        <taxon>Eukaryota</taxon>
        <taxon>Sar</taxon>
        <taxon>Stramenopiles</taxon>
        <taxon>Oomycota</taxon>
        <taxon>Peronosporomycetes</taxon>
        <taxon>Peronosporales</taxon>
        <taxon>Peronosporaceae</taxon>
        <taxon>Plasmopara</taxon>
    </lineage>
</organism>
<evidence type="ECO:0000313" key="1">
    <source>
        <dbReference type="EMBL" id="CEG43613.1"/>
    </source>
</evidence>
<dbReference type="RefSeq" id="XP_024579982.1">
    <property type="nucleotide sequence ID" value="XM_024729623.1"/>
</dbReference>
<dbReference type="Proteomes" id="UP000054928">
    <property type="component" value="Unassembled WGS sequence"/>
</dbReference>
<accession>A0A0P1AQ21</accession>
<reference evidence="2" key="1">
    <citation type="submission" date="2014-09" db="EMBL/GenBank/DDBJ databases">
        <authorList>
            <person name="Sharma Rahul"/>
            <person name="Thines Marco"/>
        </authorList>
    </citation>
    <scope>NUCLEOTIDE SEQUENCE [LARGE SCALE GENOMIC DNA]</scope>
</reference>
<evidence type="ECO:0000313" key="2">
    <source>
        <dbReference type="Proteomes" id="UP000054928"/>
    </source>
</evidence>
<dbReference type="OMA" id="TEIEYKG"/>
<keyword evidence="2" id="KW-1185">Reference proteome</keyword>
<name>A0A0P1AQ21_PLAHL</name>